<evidence type="ECO:0000313" key="2">
    <source>
        <dbReference type="Proteomes" id="UP000661691"/>
    </source>
</evidence>
<gene>
    <name evidence="1" type="ORF">IC620_01535</name>
</gene>
<accession>A0A926RW27</accession>
<evidence type="ECO:0000313" key="1">
    <source>
        <dbReference type="EMBL" id="MBD1371041.1"/>
    </source>
</evidence>
<dbReference type="Proteomes" id="UP000661691">
    <property type="component" value="Unassembled WGS sequence"/>
</dbReference>
<keyword evidence="2" id="KW-1185">Reference proteome</keyword>
<name>A0A926RW27_9BACL</name>
<proteinExistence type="predicted"/>
<reference evidence="1" key="1">
    <citation type="submission" date="2020-09" db="EMBL/GenBank/DDBJ databases">
        <title>A novel bacterium of genus Hazenella, isolated from South China Sea.</title>
        <authorList>
            <person name="Huang H."/>
            <person name="Mo K."/>
            <person name="Hu Y."/>
        </authorList>
    </citation>
    <scope>NUCLEOTIDE SEQUENCE</scope>
    <source>
        <strain evidence="1">IB182357</strain>
    </source>
</reference>
<comment type="caution">
    <text evidence="1">The sequence shown here is derived from an EMBL/GenBank/DDBJ whole genome shotgun (WGS) entry which is preliminary data.</text>
</comment>
<sequence>MLKKYGAGDQCYVISFNDEIDGRYLKLEEAIEKAVGSGFPSLISCIPDKLAYVEGEQIDGPPERYIIYKQ</sequence>
<dbReference type="AlphaFoldDB" id="A0A926RW27"/>
<protein>
    <submittedName>
        <fullName evidence="1">Uncharacterized protein</fullName>
    </submittedName>
</protein>
<dbReference type="EMBL" id="JACXAH010000002">
    <property type="protein sequence ID" value="MBD1371041.1"/>
    <property type="molecule type" value="Genomic_DNA"/>
</dbReference>
<dbReference type="RefSeq" id="WP_191141448.1">
    <property type="nucleotide sequence ID" value="NZ_JACXAH010000002.1"/>
</dbReference>
<organism evidence="1 2">
    <name type="scientific">Polycladospora coralii</name>
    <dbReference type="NCBI Taxonomy" id="2771432"/>
    <lineage>
        <taxon>Bacteria</taxon>
        <taxon>Bacillati</taxon>
        <taxon>Bacillota</taxon>
        <taxon>Bacilli</taxon>
        <taxon>Bacillales</taxon>
        <taxon>Thermoactinomycetaceae</taxon>
        <taxon>Polycladospora</taxon>
    </lineage>
</organism>